<evidence type="ECO:0000256" key="3">
    <source>
        <dbReference type="ARBA" id="ARBA00023027"/>
    </source>
</evidence>
<dbReference type="Gene3D" id="3.30.360.10">
    <property type="entry name" value="Dihydrodipicolinate Reductase, domain 2"/>
    <property type="match status" value="1"/>
</dbReference>
<comment type="caution">
    <text evidence="6">The sequence shown here is derived from an EMBL/GenBank/DDBJ whole genome shotgun (WGS) entry which is preliminary data.</text>
</comment>
<dbReference type="Proteomes" id="UP001597046">
    <property type="component" value="Unassembled WGS sequence"/>
</dbReference>
<evidence type="ECO:0000259" key="5">
    <source>
        <dbReference type="Pfam" id="PF22725"/>
    </source>
</evidence>
<evidence type="ECO:0000313" key="7">
    <source>
        <dbReference type="Proteomes" id="UP001597046"/>
    </source>
</evidence>
<evidence type="ECO:0000256" key="2">
    <source>
        <dbReference type="ARBA" id="ARBA00023002"/>
    </source>
</evidence>
<dbReference type="Pfam" id="PF01408">
    <property type="entry name" value="GFO_IDH_MocA"/>
    <property type="match status" value="1"/>
</dbReference>
<sequence>MRLGLIGLGRIGAFHATTLTALPDVDSLVVYDPFSPAVQQAVERLGVEAVGSPEELLRAGLDGVVIAAATDVHPELILASVGAGLPTFCEKPVAADPREATEILTRTEQTGTPVQIGYPRRFDAAFIAARQSVVNGELGTLHTVRSTTLDPAPPPDEYVRRSGGIFRDCSVHDFDAVRFVTGQDVEEVYATGSNSFAPVFAENDDVDTAATILTLSSGALAVVSNSRYNARGYDVRLELHGSKDSVAAGLEDSWPMRSTEPGTIFPAGTPHSFFMDRFAAAFRAELSAFTEVVAGTRPSPCTVADAVEASWVAEAAALSLHQHRPVSLDEVRSRKALA</sequence>
<gene>
    <name evidence="6" type="ORF">ACFQ2V_21130</name>
</gene>
<comment type="similarity">
    <text evidence="1">Belongs to the Gfo/Idh/MocA family.</text>
</comment>
<dbReference type="SUPFAM" id="SSF55347">
    <property type="entry name" value="Glyceraldehyde-3-phosphate dehydrogenase-like, C-terminal domain"/>
    <property type="match status" value="1"/>
</dbReference>
<feature type="domain" description="GFO/IDH/MocA-like oxidoreductase" evidence="5">
    <location>
        <begin position="127"/>
        <end position="246"/>
    </location>
</feature>
<evidence type="ECO:0000313" key="6">
    <source>
        <dbReference type="EMBL" id="MFD1056818.1"/>
    </source>
</evidence>
<keyword evidence="3" id="KW-0520">NAD</keyword>
<keyword evidence="2" id="KW-0560">Oxidoreductase</keyword>
<dbReference type="RefSeq" id="WP_386054988.1">
    <property type="nucleotide sequence ID" value="NZ_JBHTKH010000028.1"/>
</dbReference>
<dbReference type="InterPro" id="IPR000683">
    <property type="entry name" value="Gfo/Idh/MocA-like_OxRdtase_N"/>
</dbReference>
<dbReference type="EMBL" id="JBHTKH010000028">
    <property type="protein sequence ID" value="MFD1056818.1"/>
    <property type="molecule type" value="Genomic_DNA"/>
</dbReference>
<name>A0ABW3N3W5_9MICO</name>
<dbReference type="Pfam" id="PF22725">
    <property type="entry name" value="GFO_IDH_MocA_C3"/>
    <property type="match status" value="1"/>
</dbReference>
<dbReference type="InterPro" id="IPR036291">
    <property type="entry name" value="NAD(P)-bd_dom_sf"/>
</dbReference>
<organism evidence="6 7">
    <name type="scientific">Terrabacter terrigena</name>
    <dbReference type="NCBI Taxonomy" id="574718"/>
    <lineage>
        <taxon>Bacteria</taxon>
        <taxon>Bacillati</taxon>
        <taxon>Actinomycetota</taxon>
        <taxon>Actinomycetes</taxon>
        <taxon>Micrococcales</taxon>
        <taxon>Intrasporangiaceae</taxon>
        <taxon>Terrabacter</taxon>
    </lineage>
</organism>
<feature type="domain" description="Gfo/Idh/MocA-like oxidoreductase N-terminal" evidence="4">
    <location>
        <begin position="2"/>
        <end position="118"/>
    </location>
</feature>
<protein>
    <submittedName>
        <fullName evidence="6">Gfo/Idh/MocA family oxidoreductase</fullName>
    </submittedName>
</protein>
<dbReference type="PANTHER" id="PTHR42840:SF3">
    <property type="entry name" value="BINDING ROSSMANN FOLD OXIDOREDUCTASE, PUTATIVE (AFU_ORTHOLOGUE AFUA_2G10240)-RELATED"/>
    <property type="match status" value="1"/>
</dbReference>
<reference evidence="7" key="1">
    <citation type="journal article" date="2019" name="Int. J. Syst. Evol. Microbiol.">
        <title>The Global Catalogue of Microorganisms (GCM) 10K type strain sequencing project: providing services to taxonomists for standard genome sequencing and annotation.</title>
        <authorList>
            <consortium name="The Broad Institute Genomics Platform"/>
            <consortium name="The Broad Institute Genome Sequencing Center for Infectious Disease"/>
            <person name="Wu L."/>
            <person name="Ma J."/>
        </authorList>
    </citation>
    <scope>NUCLEOTIDE SEQUENCE [LARGE SCALE GENOMIC DNA]</scope>
    <source>
        <strain evidence="7">CCUG 57508</strain>
    </source>
</reference>
<keyword evidence="7" id="KW-1185">Reference proteome</keyword>
<dbReference type="InterPro" id="IPR055170">
    <property type="entry name" value="GFO_IDH_MocA-like_dom"/>
</dbReference>
<proteinExistence type="inferred from homology"/>
<accession>A0ABW3N3W5</accession>
<evidence type="ECO:0000259" key="4">
    <source>
        <dbReference type="Pfam" id="PF01408"/>
    </source>
</evidence>
<dbReference type="SUPFAM" id="SSF51735">
    <property type="entry name" value="NAD(P)-binding Rossmann-fold domains"/>
    <property type="match status" value="1"/>
</dbReference>
<dbReference type="Gene3D" id="3.40.50.720">
    <property type="entry name" value="NAD(P)-binding Rossmann-like Domain"/>
    <property type="match status" value="1"/>
</dbReference>
<evidence type="ECO:0000256" key="1">
    <source>
        <dbReference type="ARBA" id="ARBA00010928"/>
    </source>
</evidence>
<dbReference type="PANTHER" id="PTHR42840">
    <property type="entry name" value="NAD(P)-BINDING ROSSMANN-FOLD SUPERFAMILY PROTEIN-RELATED"/>
    <property type="match status" value="1"/>
</dbReference>